<accession>A0A3B1AGA7</accession>
<dbReference type="AlphaFoldDB" id="A0A3B1AGA7"/>
<evidence type="ECO:0000313" key="3">
    <source>
        <dbReference type="EMBL" id="VAW92934.1"/>
    </source>
</evidence>
<evidence type="ECO:0000256" key="1">
    <source>
        <dbReference type="SAM" id="Coils"/>
    </source>
</evidence>
<name>A0A3B1AGA7_9ZZZZ</name>
<sequence length="876" mass="99940">MGLIDDLHNEAKHQQADNESIQANNQKLEEQFQSTVQAKMVMIFQFLSELCESLNLIQSNILVSYPIKDYSVMKDLKPSDYKVIVDSRKVMKNIKLSFMCSSNNRVRFDVENKIYIDRISEYLDEHHVSYVCHKNKDSRHNVTNATFNVDSMVPVSFVFTATLESSSIILNIANFNGFNNDRFVIESYEVDPQFLEDLGKYILRRDTTLFGKKITKKELDDIRLKLKKDNKKNKVKSKASIAKHPKKAHQINEVEVSGHDIVSPQSVTKSSNNKNSSKKQKKSDTDIKSKSVSTESDANEFSNLTTSYDAEIRTVDKFKLNFSLLPTAFKPASHDVLDIHTHLNHLAGLVDFPNQLIHDAATILSDINKIDVPVMDRIEVAHAIYITVYPVLVKICAPFNNEMEKPVQGVEQLSALSHCVVIAEQISITYKYAFLQFYSSNAHDYSEMRNNVVELGFRILEMIRLEQRLRAFRYEKLTGSTWLDVNQIFFSLMLHEDIDEKKVLSSEIGISYINLDDVIDLKSKNSIRDIYLSIQLFGVLDVITWPAHLFYFPDSYLAHLDSALRISDDNGQKLEPGWLITFLLNDGPPEHKRTDSMTAPGVKIDFSILHNALVTEHELLAKMIFLSAIDNSQLSPPLANLKDQDKIPVLEMVLMALKRRERHHKRHNVYGAQKLFVNFGFNESYKVLSGYAKPENNEDKSMLENIELIQQESIKLSDELSVKVSNSSNWQIINFSSGGLLISHDSVAKSNTLQVGQILSFKSNDNNNLPLLGYVGRMHRLHDHRIEISIIRMASYAESALVLDQQSLSSDTGHPVILSKDMNERWQIVLLHEYGYISGTPLKLIRSNGSILLLRLGDIWMSKRDFTVFEIRSASL</sequence>
<feature type="coiled-coil region" evidence="1">
    <location>
        <begin position="4"/>
        <end position="38"/>
    </location>
</feature>
<evidence type="ECO:0000256" key="2">
    <source>
        <dbReference type="SAM" id="MobiDB-lite"/>
    </source>
</evidence>
<keyword evidence="1" id="KW-0175">Coiled coil</keyword>
<feature type="compositionally biased region" description="Low complexity" evidence="2">
    <location>
        <begin position="265"/>
        <end position="275"/>
    </location>
</feature>
<gene>
    <name evidence="3" type="ORF">MNBD_GAMMA22-538</name>
</gene>
<organism evidence="3">
    <name type="scientific">hydrothermal vent metagenome</name>
    <dbReference type="NCBI Taxonomy" id="652676"/>
    <lineage>
        <taxon>unclassified sequences</taxon>
        <taxon>metagenomes</taxon>
        <taxon>ecological metagenomes</taxon>
    </lineage>
</organism>
<feature type="region of interest" description="Disordered" evidence="2">
    <location>
        <begin position="231"/>
        <end position="292"/>
    </location>
</feature>
<dbReference type="EMBL" id="UOFS01000013">
    <property type="protein sequence ID" value="VAW92934.1"/>
    <property type="molecule type" value="Genomic_DNA"/>
</dbReference>
<protein>
    <recommendedName>
        <fullName evidence="4">PilZ domain-containing protein</fullName>
    </recommendedName>
</protein>
<reference evidence="3" key="1">
    <citation type="submission" date="2018-06" db="EMBL/GenBank/DDBJ databases">
        <authorList>
            <person name="Zhirakovskaya E."/>
        </authorList>
    </citation>
    <scope>NUCLEOTIDE SEQUENCE</scope>
</reference>
<proteinExistence type="predicted"/>
<evidence type="ECO:0008006" key="4">
    <source>
        <dbReference type="Google" id="ProtNLM"/>
    </source>
</evidence>
<feature type="compositionally biased region" description="Basic residues" evidence="2">
    <location>
        <begin position="231"/>
        <end position="249"/>
    </location>
</feature>